<dbReference type="SUPFAM" id="SSF51126">
    <property type="entry name" value="Pectin lyase-like"/>
    <property type="match status" value="1"/>
</dbReference>
<dbReference type="InterPro" id="IPR011050">
    <property type="entry name" value="Pectin_lyase_fold/virulence"/>
</dbReference>
<feature type="region of interest" description="Disordered" evidence="1">
    <location>
        <begin position="35"/>
        <end position="67"/>
    </location>
</feature>
<dbReference type="RefSeq" id="WP_093412857.1">
    <property type="nucleotide sequence ID" value="NZ_FOZX01000001.1"/>
</dbReference>
<dbReference type="CDD" id="cd23669">
    <property type="entry name" value="GH55_SacteLam55A-like"/>
    <property type="match status" value="1"/>
</dbReference>
<evidence type="ECO:0000256" key="1">
    <source>
        <dbReference type="SAM" id="MobiDB-lite"/>
    </source>
</evidence>
<sequence>MTPVSQRRGRRRFPFFAGMAAVAAVTAVAPSAAAMPGAHPAQPAAPAPAPAPGPQACAGTDTPDFGPNVRIFDPSMPAADIQKQLDDDFNNLKDTLADQMSEDRVAHLFKPGEYTVNDNVGYYTSVAGLGKNPGDVTINGNITVDAFNESDEGNATQNFWRSAENMAVKPNGANRWGVSQAAPMRRMDIQGDLDLYPESYGWASGGYLADTKVSGTTESSSQQQWYTRDSQLGSWDGGVWNMTFSGVEGAPPTAFPDPPHTTLESTPVSADVPYLYVDGEGKYQVFRPDVRTNATGPSWANGDTPGTSVPMSQFYVAKPTDTAADINAAVASGCNLFFTPGVYHLDDTIKITNPDTIVLGIGYPTLMPDTGKTAMEVADVDGVRIKGVLFDAGTQNSPSLLTVGEEGASADHSQNPTIMQDVFFRLGGTVAGKATNSLVVNSKNAVMDHIWAWRADHGNEGTFGWDVNPGETGVLVNGDDVTATGLFVEHYNKYQVIWNGNNGKTVFFQNEMPYDVPDQASYMNDNGLEGWAAYKVGDQVTNHEAWGLGSYCFFNTNPEVKNHHAFEVPDAPGVKFHSMATVSLNEKGSITHVINDTGDVTPPETTPSNLANFP</sequence>
<reference evidence="4" key="1">
    <citation type="submission" date="2016-10" db="EMBL/GenBank/DDBJ databases">
        <authorList>
            <person name="Varghese N."/>
            <person name="Submissions S."/>
        </authorList>
    </citation>
    <scope>NUCLEOTIDE SEQUENCE [LARGE SCALE GENOMIC DNA]</scope>
    <source>
        <strain evidence="4">DSM 44771</strain>
    </source>
</reference>
<evidence type="ECO:0000313" key="4">
    <source>
        <dbReference type="Proteomes" id="UP000198852"/>
    </source>
</evidence>
<proteinExistence type="predicted"/>
<dbReference type="OrthoDB" id="2479530at2"/>
<gene>
    <name evidence="3" type="ORF">SAMN05660874_00104</name>
</gene>
<keyword evidence="2" id="KW-0732">Signal</keyword>
<keyword evidence="4" id="KW-1185">Reference proteome</keyword>
<feature type="chain" id="PRO_5011482357" description="Pectate lyase superfamily protein" evidence="2">
    <location>
        <begin position="35"/>
        <end position="614"/>
    </location>
</feature>
<dbReference type="STRING" id="95161.SAMN05660874_00104"/>
<dbReference type="Gene3D" id="2.160.20.10">
    <property type="entry name" value="Single-stranded right-handed beta-helix, Pectin lyase-like"/>
    <property type="match status" value="1"/>
</dbReference>
<dbReference type="EMBL" id="FOZX01000001">
    <property type="protein sequence ID" value="SFS31290.1"/>
    <property type="molecule type" value="Genomic_DNA"/>
</dbReference>
<dbReference type="InterPro" id="IPR012334">
    <property type="entry name" value="Pectin_lyas_fold"/>
</dbReference>
<protein>
    <recommendedName>
        <fullName evidence="5">Pectate lyase superfamily protein</fullName>
    </recommendedName>
</protein>
<evidence type="ECO:0000256" key="2">
    <source>
        <dbReference type="SAM" id="SignalP"/>
    </source>
</evidence>
<evidence type="ECO:0008006" key="5">
    <source>
        <dbReference type="Google" id="ProtNLM"/>
    </source>
</evidence>
<feature type="compositionally biased region" description="Pro residues" evidence="1">
    <location>
        <begin position="43"/>
        <end position="53"/>
    </location>
</feature>
<dbReference type="InterPro" id="IPR006311">
    <property type="entry name" value="TAT_signal"/>
</dbReference>
<dbReference type="PROSITE" id="PS51318">
    <property type="entry name" value="TAT"/>
    <property type="match status" value="1"/>
</dbReference>
<evidence type="ECO:0000313" key="3">
    <source>
        <dbReference type="EMBL" id="SFS31290.1"/>
    </source>
</evidence>
<organism evidence="3 4">
    <name type="scientific">Saccharopolyspora flava</name>
    <dbReference type="NCBI Taxonomy" id="95161"/>
    <lineage>
        <taxon>Bacteria</taxon>
        <taxon>Bacillati</taxon>
        <taxon>Actinomycetota</taxon>
        <taxon>Actinomycetes</taxon>
        <taxon>Pseudonocardiales</taxon>
        <taxon>Pseudonocardiaceae</taxon>
        <taxon>Saccharopolyspora</taxon>
    </lineage>
</organism>
<feature type="signal peptide" evidence="2">
    <location>
        <begin position="1"/>
        <end position="34"/>
    </location>
</feature>
<dbReference type="Proteomes" id="UP000198852">
    <property type="component" value="Unassembled WGS sequence"/>
</dbReference>
<accession>A0A1I6NTS9</accession>
<dbReference type="InterPro" id="IPR059186">
    <property type="entry name" value="SACTE_4363"/>
</dbReference>
<name>A0A1I6NTS9_9PSEU</name>
<dbReference type="AlphaFoldDB" id="A0A1I6NTS9"/>